<gene>
    <name evidence="1" type="ORF">DSO57_1016250</name>
</gene>
<reference evidence="1" key="1">
    <citation type="submission" date="2022-04" db="EMBL/GenBank/DDBJ databases">
        <title>Genome of the entomopathogenic fungus Entomophthora muscae.</title>
        <authorList>
            <person name="Elya C."/>
            <person name="Lovett B.R."/>
            <person name="Lee E."/>
            <person name="Macias A.M."/>
            <person name="Hajek A.E."/>
            <person name="De Bivort B.L."/>
            <person name="Kasson M.T."/>
            <person name="De Fine Licht H.H."/>
            <person name="Stajich J.E."/>
        </authorList>
    </citation>
    <scope>NUCLEOTIDE SEQUENCE</scope>
    <source>
        <strain evidence="1">Berkeley</strain>
    </source>
</reference>
<keyword evidence="2" id="KW-1185">Reference proteome</keyword>
<proteinExistence type="predicted"/>
<name>A0ACC2RW64_9FUNG</name>
<protein>
    <submittedName>
        <fullName evidence="1">Uncharacterized protein</fullName>
    </submittedName>
</protein>
<evidence type="ECO:0000313" key="2">
    <source>
        <dbReference type="Proteomes" id="UP001165960"/>
    </source>
</evidence>
<dbReference type="Proteomes" id="UP001165960">
    <property type="component" value="Unassembled WGS sequence"/>
</dbReference>
<accession>A0ACC2RW64</accession>
<comment type="caution">
    <text evidence="1">The sequence shown here is derived from an EMBL/GenBank/DDBJ whole genome shotgun (WGS) entry which is preliminary data.</text>
</comment>
<evidence type="ECO:0000313" key="1">
    <source>
        <dbReference type="EMBL" id="KAJ9054283.1"/>
    </source>
</evidence>
<dbReference type="EMBL" id="QTSX02006455">
    <property type="protein sequence ID" value="KAJ9054283.1"/>
    <property type="molecule type" value="Genomic_DNA"/>
</dbReference>
<sequence>MASPVTISDSITPVGSPLAKSEAKASTTDFPFLEPYCVRSREIMQLVDQLRDEGAAQDIDLPALVFCGNQSSGKSSLVEAISGICLPRSEGTCTRCVMEVRMSASPGPWSCSISLQYKYDASGKPLSKAKTLPFKDDIISGAEVEHAVRQAQWAILNPDVQVKNFQSLTLDVTSTKGAAQDELKFTPNTILIKIKGSGLNLTLIDLPGMICTTESRNDRQVVVLVEDMIKRHISNPQALIIATISCKDDVENQGILGLAQEVDPSGARTIGVLTKPDTIETSCHDIWIQLLSNNRFSLNLGYYIVKSPDKQGLIENISFASARLEEKDFFSQVEPWSSSSLALKSRMGVDHLRQALSELLIELIDSSLPSMKTKVHNLLEDARAQLLKLPVSKSPKLDILLAIKAFESRLNAVFSSTSHNKSFYQTVDNHFSELIKALSTSRPILILPESVRPKDPAMVSEVDQYLHFSSAILPSEFTVEQISKLNQQQQGWKFANLMKHRTLQDIIKLCQGSWEQHAMACLKGVISDLKDCFKIEIKQSFGNWPNLARKVTVVIDDMFIKEVDQISLRVFELVRIETSFPTTRDSHRFDELLSFIHLQLERALAATYEATTKQSTRQRSLYGLFEFGDSGAKSGFKRSHSFSFPDENAIKLIEMAQAYYAIAKSRFADNISMSINYYLIQKLSTGIEYHLLTCLGFIESKFTDEECLKLLEETPSAIELRKKLEMRISRLEEINGMLYKNSK</sequence>
<organism evidence="1 2">
    <name type="scientific">Entomophthora muscae</name>
    <dbReference type="NCBI Taxonomy" id="34485"/>
    <lineage>
        <taxon>Eukaryota</taxon>
        <taxon>Fungi</taxon>
        <taxon>Fungi incertae sedis</taxon>
        <taxon>Zoopagomycota</taxon>
        <taxon>Entomophthoromycotina</taxon>
        <taxon>Entomophthoromycetes</taxon>
        <taxon>Entomophthorales</taxon>
        <taxon>Entomophthoraceae</taxon>
        <taxon>Entomophthora</taxon>
    </lineage>
</organism>